<dbReference type="AlphaFoldDB" id="A0AAD4EVJ9"/>
<dbReference type="EMBL" id="JAHCVI010000003">
    <property type="protein sequence ID" value="KAG7288156.1"/>
    <property type="molecule type" value="Genomic_DNA"/>
</dbReference>
<dbReference type="PANTHER" id="PTHR35395">
    <property type="entry name" value="DUF6536 DOMAIN-CONTAINING PROTEIN"/>
    <property type="match status" value="1"/>
</dbReference>
<dbReference type="Proteomes" id="UP001197093">
    <property type="component" value="Unassembled WGS sequence"/>
</dbReference>
<dbReference type="PANTHER" id="PTHR35395:SF1">
    <property type="entry name" value="DUF6536 DOMAIN-CONTAINING PROTEIN"/>
    <property type="match status" value="1"/>
</dbReference>
<feature type="transmembrane region" description="Helical" evidence="1">
    <location>
        <begin position="503"/>
        <end position="524"/>
    </location>
</feature>
<evidence type="ECO:0000313" key="3">
    <source>
        <dbReference type="EMBL" id="KAG7288156.1"/>
    </source>
</evidence>
<evidence type="ECO:0000259" key="2">
    <source>
        <dbReference type="Pfam" id="PF20163"/>
    </source>
</evidence>
<proteinExistence type="predicted"/>
<feature type="transmembrane region" description="Helical" evidence="1">
    <location>
        <begin position="127"/>
        <end position="144"/>
    </location>
</feature>
<keyword evidence="1" id="KW-1133">Transmembrane helix</keyword>
<sequence>MFLAQVTRRTRWQKSILWFCTGSLVSFIANLTFTIWATTRPGSNIQNGVGVLSEETSCSRAKTINTAVHVLINILSTILLAGSNYCMQCLSAPTREEIDEAHRQSRWVDVGVPSIRNLFYTVSGGNVILWVLLSLSSLPLHLFYNSAIFTSISTNEYNITLVPSNFLTQPSPNLQTPQLQTLRDAALSGHLTRLPLSACIDAYASNFQSTRSDLLLVTTNATFSPPAPATKQATYALQNLGCGMRQAYQWMCSQREGRGSVCVTPCEDVIGEFRARPDTWRPLGVAGVRECYSLPTEERCKLLFSPVLCWVVTGLNLVKGVLMLVTGYVLAITSCIVLYMVGIAPIVGAKDFSSLMALGLGTLSSKTIMQTVTMGRGWSSLLRSVLLANTPQVVMSLLYFTYNGLFTSIALATEWDSYARRRKGLRVSSSPVGAQRTTYFLQLPYRYSLPLLVISGLLHWLISQSIFLVFVEIYRDSVADIGAGTGSDKTKRVAASDYTTCGWSPAGVVSVIIVGIAMVLFLLFSGSRRLGSNMPVAGSCSAAISAACHPVPYDKMAGLEPLQWGVTSFEGDEKAHCSFSSGEVDAPKRGVMYS</sequence>
<keyword evidence="1" id="KW-0472">Membrane</keyword>
<comment type="caution">
    <text evidence="3">The sequence shown here is derived from an EMBL/GenBank/DDBJ whole genome shotgun (WGS) entry which is preliminary data.</text>
</comment>
<dbReference type="InterPro" id="IPR046623">
    <property type="entry name" value="DUF6536"/>
</dbReference>
<evidence type="ECO:0000313" key="4">
    <source>
        <dbReference type="Proteomes" id="UP001197093"/>
    </source>
</evidence>
<feature type="transmembrane region" description="Helical" evidence="1">
    <location>
        <begin position="393"/>
        <end position="413"/>
    </location>
</feature>
<feature type="transmembrane region" description="Helical" evidence="1">
    <location>
        <begin position="16"/>
        <end position="37"/>
    </location>
</feature>
<keyword evidence="4" id="KW-1185">Reference proteome</keyword>
<protein>
    <recommendedName>
        <fullName evidence="2">DUF6536 domain-containing protein</fullName>
    </recommendedName>
</protein>
<evidence type="ECO:0000256" key="1">
    <source>
        <dbReference type="SAM" id="Phobius"/>
    </source>
</evidence>
<feature type="transmembrane region" description="Helical" evidence="1">
    <location>
        <begin position="328"/>
        <end position="348"/>
    </location>
</feature>
<gene>
    <name evidence="3" type="ORF">NEMBOFW57_007681</name>
</gene>
<accession>A0AAD4EVJ9</accession>
<dbReference type="Pfam" id="PF20163">
    <property type="entry name" value="DUF6536"/>
    <property type="match status" value="1"/>
</dbReference>
<reference evidence="3" key="1">
    <citation type="submission" date="2023-02" db="EMBL/GenBank/DDBJ databases">
        <authorList>
            <person name="Palmer J.M."/>
        </authorList>
    </citation>
    <scope>NUCLEOTIDE SEQUENCE</scope>
    <source>
        <strain evidence="3">FW57</strain>
    </source>
</reference>
<feature type="transmembrane region" description="Helical" evidence="1">
    <location>
        <begin position="449"/>
        <end position="471"/>
    </location>
</feature>
<name>A0AAD4EVJ9_9PEZI</name>
<feature type="domain" description="DUF6536" evidence="2">
    <location>
        <begin position="12"/>
        <end position="167"/>
    </location>
</feature>
<organism evidence="3 4">
    <name type="scientific">Staphylotrichum longicolle</name>
    <dbReference type="NCBI Taxonomy" id="669026"/>
    <lineage>
        <taxon>Eukaryota</taxon>
        <taxon>Fungi</taxon>
        <taxon>Dikarya</taxon>
        <taxon>Ascomycota</taxon>
        <taxon>Pezizomycotina</taxon>
        <taxon>Sordariomycetes</taxon>
        <taxon>Sordariomycetidae</taxon>
        <taxon>Sordariales</taxon>
        <taxon>Chaetomiaceae</taxon>
        <taxon>Staphylotrichum</taxon>
    </lineage>
</organism>
<keyword evidence="1" id="KW-0812">Transmembrane</keyword>